<keyword evidence="4" id="KW-1185">Reference proteome</keyword>
<dbReference type="InterPro" id="IPR000421">
    <property type="entry name" value="FA58C"/>
</dbReference>
<evidence type="ECO:0000259" key="2">
    <source>
        <dbReference type="PROSITE" id="PS50022"/>
    </source>
</evidence>
<feature type="domain" description="F5/8 type C" evidence="2">
    <location>
        <begin position="101"/>
        <end position="214"/>
    </location>
</feature>
<name>A0A8S3Y9J5_PARAO</name>
<evidence type="ECO:0000256" key="1">
    <source>
        <dbReference type="SAM" id="MobiDB-lite"/>
    </source>
</evidence>
<accession>A0A8S3Y9J5</accession>
<protein>
    <submittedName>
        <fullName evidence="3">(apollo) hypothetical protein</fullName>
    </submittedName>
</protein>
<feature type="region of interest" description="Disordered" evidence="1">
    <location>
        <begin position="28"/>
        <end position="58"/>
    </location>
</feature>
<dbReference type="PROSITE" id="PS50022">
    <property type="entry name" value="FA58C_3"/>
    <property type="match status" value="1"/>
</dbReference>
<comment type="caution">
    <text evidence="3">The sequence shown here is derived from an EMBL/GenBank/DDBJ whole genome shotgun (WGS) entry which is preliminary data.</text>
</comment>
<gene>
    <name evidence="3" type="ORF">PAPOLLO_LOCUS26296</name>
</gene>
<evidence type="ECO:0000313" key="3">
    <source>
        <dbReference type="EMBL" id="CAG5055389.1"/>
    </source>
</evidence>
<dbReference type="EMBL" id="CAJQZP010001576">
    <property type="protein sequence ID" value="CAG5055389.1"/>
    <property type="molecule type" value="Genomic_DNA"/>
</dbReference>
<proteinExistence type="predicted"/>
<feature type="region of interest" description="Disordered" evidence="1">
    <location>
        <begin position="86"/>
        <end position="137"/>
    </location>
</feature>
<dbReference type="AlphaFoldDB" id="A0A8S3Y9J5"/>
<reference evidence="3" key="1">
    <citation type="submission" date="2021-04" db="EMBL/GenBank/DDBJ databases">
        <authorList>
            <person name="Tunstrom K."/>
        </authorList>
    </citation>
    <scope>NUCLEOTIDE SEQUENCE</scope>
</reference>
<evidence type="ECO:0000313" key="4">
    <source>
        <dbReference type="Proteomes" id="UP000691718"/>
    </source>
</evidence>
<feature type="compositionally biased region" description="Low complexity" evidence="1">
    <location>
        <begin position="111"/>
        <end position="127"/>
    </location>
</feature>
<feature type="compositionally biased region" description="Polar residues" evidence="1">
    <location>
        <begin position="100"/>
        <end position="110"/>
    </location>
</feature>
<organism evidence="3 4">
    <name type="scientific">Parnassius apollo</name>
    <name type="common">Apollo butterfly</name>
    <name type="synonym">Papilio apollo</name>
    <dbReference type="NCBI Taxonomy" id="110799"/>
    <lineage>
        <taxon>Eukaryota</taxon>
        <taxon>Metazoa</taxon>
        <taxon>Ecdysozoa</taxon>
        <taxon>Arthropoda</taxon>
        <taxon>Hexapoda</taxon>
        <taxon>Insecta</taxon>
        <taxon>Pterygota</taxon>
        <taxon>Neoptera</taxon>
        <taxon>Endopterygota</taxon>
        <taxon>Lepidoptera</taxon>
        <taxon>Glossata</taxon>
        <taxon>Ditrysia</taxon>
        <taxon>Papilionoidea</taxon>
        <taxon>Papilionidae</taxon>
        <taxon>Parnassiinae</taxon>
        <taxon>Parnassini</taxon>
        <taxon>Parnassius</taxon>
        <taxon>Parnassius</taxon>
    </lineage>
</organism>
<dbReference type="Proteomes" id="UP000691718">
    <property type="component" value="Unassembled WGS sequence"/>
</dbReference>
<sequence>MSRRTNDEDILSYLENSDEELDYCSDLSLDPFHASDEDDPDYEVPQDNRHDSGSSDNETLENINRLIQYSQPQQIHVDEELFLPQNDSDQRDFDDIPMNIAQSPNPIENQVPSVSAVSVSELSSQNSPRSDPHEHLKTKDMNNGWCYTVRDLQRLPFTAEKRLGVDVESHSTVESIFCYIIDDEFLDMMVEQTNIYAVQISSDAGRLARWKDVD</sequence>